<feature type="non-terminal residue" evidence="2">
    <location>
        <position position="69"/>
    </location>
</feature>
<reference evidence="2" key="1">
    <citation type="submission" date="2014-12" db="EMBL/GenBank/DDBJ databases">
        <title>Insight into the proteome of Arion vulgaris.</title>
        <authorList>
            <person name="Aradska J."/>
            <person name="Bulat T."/>
            <person name="Smidak R."/>
            <person name="Sarate P."/>
            <person name="Gangsoo J."/>
            <person name="Sialana F."/>
            <person name="Bilban M."/>
            <person name="Lubec G."/>
        </authorList>
    </citation>
    <scope>NUCLEOTIDE SEQUENCE</scope>
    <source>
        <tissue evidence="2">Skin</tissue>
    </source>
</reference>
<name>A0A0B6XWI3_9EUPU</name>
<dbReference type="EMBL" id="HACG01001368">
    <property type="protein sequence ID" value="CEK48233.1"/>
    <property type="molecule type" value="Transcribed_RNA"/>
</dbReference>
<gene>
    <name evidence="2" type="primary">ORF3437</name>
</gene>
<accession>A0A0B6XWI3</accession>
<organism evidence="2">
    <name type="scientific">Arion vulgaris</name>
    <dbReference type="NCBI Taxonomy" id="1028688"/>
    <lineage>
        <taxon>Eukaryota</taxon>
        <taxon>Metazoa</taxon>
        <taxon>Spiralia</taxon>
        <taxon>Lophotrochozoa</taxon>
        <taxon>Mollusca</taxon>
        <taxon>Gastropoda</taxon>
        <taxon>Heterobranchia</taxon>
        <taxon>Euthyneura</taxon>
        <taxon>Panpulmonata</taxon>
        <taxon>Eupulmonata</taxon>
        <taxon>Stylommatophora</taxon>
        <taxon>Helicina</taxon>
        <taxon>Arionoidea</taxon>
        <taxon>Arionidae</taxon>
        <taxon>Arion</taxon>
    </lineage>
</organism>
<evidence type="ECO:0000256" key="1">
    <source>
        <dbReference type="SAM" id="MobiDB-lite"/>
    </source>
</evidence>
<feature type="compositionally biased region" description="Basic residues" evidence="1">
    <location>
        <begin position="11"/>
        <end position="20"/>
    </location>
</feature>
<feature type="compositionally biased region" description="Basic and acidic residues" evidence="1">
    <location>
        <begin position="23"/>
        <end position="35"/>
    </location>
</feature>
<protein>
    <submittedName>
        <fullName evidence="2">Uncharacterized protein</fullName>
    </submittedName>
</protein>
<sequence length="69" mass="7645">CGTKCSPTRKFLQKKKKPISSHHSGEHQELNDVRMRHTSASNRESWSSGVNVIDIQAFSNSNFSRGGSA</sequence>
<dbReference type="AlphaFoldDB" id="A0A0B6XWI3"/>
<feature type="non-terminal residue" evidence="2">
    <location>
        <position position="1"/>
    </location>
</feature>
<feature type="region of interest" description="Disordered" evidence="1">
    <location>
        <begin position="1"/>
        <end position="45"/>
    </location>
</feature>
<evidence type="ECO:0000313" key="2">
    <source>
        <dbReference type="EMBL" id="CEK48233.1"/>
    </source>
</evidence>
<proteinExistence type="predicted"/>